<feature type="transmembrane region" description="Helical" evidence="7">
    <location>
        <begin position="245"/>
        <end position="262"/>
    </location>
</feature>
<feature type="transmembrane region" description="Helical" evidence="7">
    <location>
        <begin position="439"/>
        <end position="458"/>
    </location>
</feature>
<dbReference type="Proteomes" id="UP000268093">
    <property type="component" value="Unassembled WGS sequence"/>
</dbReference>
<feature type="transmembrane region" description="Helical" evidence="7">
    <location>
        <begin position="309"/>
        <end position="334"/>
    </location>
</feature>
<comment type="subcellular location">
    <subcellularLocation>
        <location evidence="1">Membrane</location>
        <topology evidence="1">Multi-pass membrane protein</topology>
    </subcellularLocation>
</comment>
<dbReference type="SUPFAM" id="SSF103473">
    <property type="entry name" value="MFS general substrate transporter"/>
    <property type="match status" value="1"/>
</dbReference>
<feature type="transmembrane region" description="Helical" evidence="7">
    <location>
        <begin position="81"/>
        <end position="99"/>
    </location>
</feature>
<evidence type="ECO:0000313" key="10">
    <source>
        <dbReference type="Proteomes" id="UP000268093"/>
    </source>
</evidence>
<evidence type="ECO:0000256" key="6">
    <source>
        <dbReference type="SAM" id="MobiDB-lite"/>
    </source>
</evidence>
<dbReference type="PANTHER" id="PTHR42718:SF9">
    <property type="entry name" value="MAJOR FACILITATOR SUPERFAMILY MULTIDRUG TRANSPORTER MFSC"/>
    <property type="match status" value="1"/>
</dbReference>
<protein>
    <submittedName>
        <fullName evidence="9">Major facilitator superfamily domain-containing protein</fullName>
    </submittedName>
</protein>
<dbReference type="InterPro" id="IPR011701">
    <property type="entry name" value="MFS"/>
</dbReference>
<feature type="transmembrane region" description="Helical" evidence="7">
    <location>
        <begin position="212"/>
        <end position="233"/>
    </location>
</feature>
<feature type="transmembrane region" description="Helical" evidence="7">
    <location>
        <begin position="140"/>
        <end position="159"/>
    </location>
</feature>
<name>A0A433DKR3_9FUNG</name>
<dbReference type="GO" id="GO:0022857">
    <property type="term" value="F:transmembrane transporter activity"/>
    <property type="evidence" value="ECO:0007669"/>
    <property type="project" value="InterPro"/>
</dbReference>
<dbReference type="Gene3D" id="1.20.1720.10">
    <property type="entry name" value="Multidrug resistance protein D"/>
    <property type="match status" value="1"/>
</dbReference>
<feature type="transmembrane region" description="Helical" evidence="7">
    <location>
        <begin position="274"/>
        <end position="297"/>
    </location>
</feature>
<feature type="transmembrane region" description="Helical" evidence="7">
    <location>
        <begin position="105"/>
        <end position="128"/>
    </location>
</feature>
<feature type="transmembrane region" description="Helical" evidence="7">
    <location>
        <begin position="478"/>
        <end position="498"/>
    </location>
</feature>
<evidence type="ECO:0000256" key="4">
    <source>
        <dbReference type="ARBA" id="ARBA00022989"/>
    </source>
</evidence>
<keyword evidence="5 7" id="KW-0472">Membrane</keyword>
<dbReference type="InterPro" id="IPR036259">
    <property type="entry name" value="MFS_trans_sf"/>
</dbReference>
<feature type="domain" description="Major facilitator superfamily (MFS) profile" evidence="8">
    <location>
        <begin position="15"/>
        <end position="502"/>
    </location>
</feature>
<evidence type="ECO:0000256" key="1">
    <source>
        <dbReference type="ARBA" id="ARBA00004141"/>
    </source>
</evidence>
<dbReference type="Pfam" id="PF07690">
    <property type="entry name" value="MFS_1"/>
    <property type="match status" value="1"/>
</dbReference>
<keyword evidence="3 7" id="KW-0812">Transmembrane</keyword>
<keyword evidence="10" id="KW-1185">Reference proteome</keyword>
<accession>A0A433DKR3</accession>
<evidence type="ECO:0000313" key="9">
    <source>
        <dbReference type="EMBL" id="RUP51463.1"/>
    </source>
</evidence>
<sequence>MTLLEITRKKLRPLLLPTFCLAQLLDAINLSGANVALPRIQQELGFTVGSLQWVISAYALTFGGFLLLAGRLGDVYGHRNFFVLGLLWFTIFSVVTGYSNSATMIIIARGLQGIGAASTIPNAVALILRNYKIGRERNQAMSFFASTGAIGFVVGLIIGGAVTESPLGWRWLFYISAMISGLMAVISILVIPSKSEEDDNDDAPTISTEKKTIDIFGAGLSTASMLLLVYVLTDGNASGWANPRIISLLIVSVLLLVAFIVVEFKIRQPLMPPWIWTLPNFAPAFVIASCVMGYFQGYMYFVTLIFQDVFHYSALGTAVHYLPLGIIASIMGVASEKIIHRFNIKVALMAGLFIGTIGNVIIGFYYTEDQYWSRAFPSFVVGVAGLSTVYASVMIAAIGRIQFHLSNILYIDRRHLRLTQSILFQDAAPKSEAGIVGGLLNTAFQIGGGLGLAILTAVDTSVNTPGTTGADLMKGYHAALWTGTGIIGLALIVAILFIRSKPNKNREQENIKVVVVEETPVTAEKQMEEGNVSLQESKEEENTTVIGDEDITDTDSARQK</sequence>
<proteinExistence type="predicted"/>
<evidence type="ECO:0000256" key="2">
    <source>
        <dbReference type="ARBA" id="ARBA00022448"/>
    </source>
</evidence>
<evidence type="ECO:0000256" key="7">
    <source>
        <dbReference type="SAM" id="Phobius"/>
    </source>
</evidence>
<comment type="caution">
    <text evidence="9">The sequence shown here is derived from an EMBL/GenBank/DDBJ whole genome shotgun (WGS) entry which is preliminary data.</text>
</comment>
<evidence type="ECO:0000259" key="8">
    <source>
        <dbReference type="PROSITE" id="PS50850"/>
    </source>
</evidence>
<keyword evidence="2" id="KW-0813">Transport</keyword>
<dbReference type="EMBL" id="RBNI01000714">
    <property type="protein sequence ID" value="RUP51463.1"/>
    <property type="molecule type" value="Genomic_DNA"/>
</dbReference>
<organism evidence="9 10">
    <name type="scientific">Jimgerdemannia flammicorona</name>
    <dbReference type="NCBI Taxonomy" id="994334"/>
    <lineage>
        <taxon>Eukaryota</taxon>
        <taxon>Fungi</taxon>
        <taxon>Fungi incertae sedis</taxon>
        <taxon>Mucoromycota</taxon>
        <taxon>Mucoromycotina</taxon>
        <taxon>Endogonomycetes</taxon>
        <taxon>Endogonales</taxon>
        <taxon>Endogonaceae</taxon>
        <taxon>Jimgerdemannia</taxon>
    </lineage>
</organism>
<dbReference type="InterPro" id="IPR020846">
    <property type="entry name" value="MFS_dom"/>
</dbReference>
<dbReference type="Gene3D" id="1.20.1250.20">
    <property type="entry name" value="MFS general substrate transporter like domains"/>
    <property type="match status" value="1"/>
</dbReference>
<feature type="transmembrane region" description="Helical" evidence="7">
    <location>
        <begin position="346"/>
        <end position="367"/>
    </location>
</feature>
<feature type="transmembrane region" description="Helical" evidence="7">
    <location>
        <begin position="379"/>
        <end position="399"/>
    </location>
</feature>
<evidence type="ECO:0000256" key="5">
    <source>
        <dbReference type="ARBA" id="ARBA00023136"/>
    </source>
</evidence>
<gene>
    <name evidence="9" type="ORF">BC936DRAFT_148049</name>
</gene>
<dbReference type="OrthoDB" id="2130629at2759"/>
<dbReference type="GO" id="GO:0016020">
    <property type="term" value="C:membrane"/>
    <property type="evidence" value="ECO:0007669"/>
    <property type="project" value="UniProtKB-SubCell"/>
</dbReference>
<feature type="transmembrane region" description="Helical" evidence="7">
    <location>
        <begin position="51"/>
        <end position="69"/>
    </location>
</feature>
<dbReference type="PROSITE" id="PS50850">
    <property type="entry name" value="MFS"/>
    <property type="match status" value="1"/>
</dbReference>
<dbReference type="PANTHER" id="PTHR42718">
    <property type="entry name" value="MAJOR FACILITATOR SUPERFAMILY MULTIDRUG TRANSPORTER MFSC"/>
    <property type="match status" value="1"/>
</dbReference>
<reference evidence="9 10" key="1">
    <citation type="journal article" date="2018" name="New Phytol.">
        <title>Phylogenomics of Endogonaceae and evolution of mycorrhizas within Mucoromycota.</title>
        <authorList>
            <person name="Chang Y."/>
            <person name="Desiro A."/>
            <person name="Na H."/>
            <person name="Sandor L."/>
            <person name="Lipzen A."/>
            <person name="Clum A."/>
            <person name="Barry K."/>
            <person name="Grigoriev I.V."/>
            <person name="Martin F.M."/>
            <person name="Stajich J.E."/>
            <person name="Smith M.E."/>
            <person name="Bonito G."/>
            <person name="Spatafora J.W."/>
        </authorList>
    </citation>
    <scope>NUCLEOTIDE SEQUENCE [LARGE SCALE GENOMIC DNA]</scope>
    <source>
        <strain evidence="9 10">GMNB39</strain>
    </source>
</reference>
<dbReference type="AlphaFoldDB" id="A0A433DKR3"/>
<feature type="region of interest" description="Disordered" evidence="6">
    <location>
        <begin position="522"/>
        <end position="560"/>
    </location>
</feature>
<keyword evidence="4 7" id="KW-1133">Transmembrane helix</keyword>
<evidence type="ECO:0000256" key="3">
    <source>
        <dbReference type="ARBA" id="ARBA00022692"/>
    </source>
</evidence>
<feature type="transmembrane region" description="Helical" evidence="7">
    <location>
        <begin position="171"/>
        <end position="191"/>
    </location>
</feature>